<protein>
    <submittedName>
        <fullName evidence="1">Uncharacterized protein</fullName>
    </submittedName>
</protein>
<accession>L7VV34</accession>
<sequence length="44" mass="5133">MRPSPWRGPVVTGEFDDERRACVRMMVGGGVLELYFRDRYISNI</sequence>
<evidence type="ECO:0000313" key="1">
    <source>
        <dbReference type="EMBL" id="AGC71166.1"/>
    </source>
</evidence>
<organism evidence="1">
    <name type="scientific">uncultured bacterium A1Q1_fos_600</name>
    <dbReference type="NCBI Taxonomy" id="1256587"/>
    <lineage>
        <taxon>Bacteria</taxon>
        <taxon>environmental samples</taxon>
    </lineage>
</organism>
<name>L7VV34_9BACT</name>
<reference evidence="1" key="1">
    <citation type="submission" date="2012-09" db="EMBL/GenBank/DDBJ databases">
        <title>Metagenomic Characterization of a Microbial Community in Wastewater Detects High Levels of Antibiotic Resistance.</title>
        <authorList>
            <person name="Abrams M."/>
            <person name="Caldwell A."/>
            <person name="Vandaei E."/>
            <person name="Lee W."/>
            <person name="Perrott J."/>
            <person name="Khan S.Y."/>
            <person name="Ta J."/>
            <person name="Romero D."/>
            <person name="Nguyen V."/>
            <person name="Pourmand N."/>
            <person name="Ouverney C.C."/>
        </authorList>
    </citation>
    <scope>NUCLEOTIDE SEQUENCE</scope>
</reference>
<dbReference type="EMBL" id="JX649864">
    <property type="protein sequence ID" value="AGC71166.1"/>
    <property type="molecule type" value="Genomic_DNA"/>
</dbReference>
<proteinExistence type="predicted"/>
<dbReference type="AlphaFoldDB" id="L7VV34"/>